<evidence type="ECO:0000313" key="3">
    <source>
        <dbReference type="Proteomes" id="UP000053562"/>
    </source>
</evidence>
<feature type="signal peptide" evidence="1">
    <location>
        <begin position="1"/>
        <end position="20"/>
    </location>
</feature>
<accession>A0A0J9SI75</accession>
<organism evidence="2 3">
    <name type="scientific">Plasmodium vivax India VII</name>
    <dbReference type="NCBI Taxonomy" id="1077284"/>
    <lineage>
        <taxon>Eukaryota</taxon>
        <taxon>Sar</taxon>
        <taxon>Alveolata</taxon>
        <taxon>Apicomplexa</taxon>
        <taxon>Aconoidasida</taxon>
        <taxon>Haemosporida</taxon>
        <taxon>Plasmodiidae</taxon>
        <taxon>Plasmodium</taxon>
        <taxon>Plasmodium (Plasmodium)</taxon>
    </lineage>
</organism>
<sequence length="403" mass="47377">MNVTFATIVLLLSLLRRQLWEVTCVKNVNGPKVQISTNGGRRGPLAPPQKNGAKKIYLICSGPIFKKTNKLRKSYAFHDLVYSNRRRKIANLIYIDVMNEDKKKVAEALEKIFQKQERLNFPLVFKEAIHYFHTNFVYHFVLLSILDSNPWMLRLLKKVSKFFRAKFRANLFTKTCDISTFERKYIWNGALIGRYFKRILKKHHRKVQVLMDGCLKKDEYYCHTAEQSSCMYSREDNNCDADQFLCTLRNIHAIHFYNIFEEHFFQKTINNIMKMINTNVKFTLLKNFITDRYTAQQILYTHKTFFTLTVQKNSTPLFSSFIEVEKLKGKMCHLLEETVKRQLDVAIPNLRLTNLINLSLIMTKLLLNKVTQVAFYFVMLYIKKKAQERGGPLMRVLGALSFG</sequence>
<evidence type="ECO:0000256" key="1">
    <source>
        <dbReference type="SAM" id="SignalP"/>
    </source>
</evidence>
<name>A0A0J9SI75_PLAVI</name>
<dbReference type="EMBL" id="KQ234203">
    <property type="protein sequence ID" value="KMZ82286.1"/>
    <property type="molecule type" value="Genomic_DNA"/>
</dbReference>
<keyword evidence="1" id="KW-0732">Signal</keyword>
<dbReference type="OrthoDB" id="372840at2759"/>
<feature type="chain" id="PRO_5005322295" evidence="1">
    <location>
        <begin position="21"/>
        <end position="403"/>
    </location>
</feature>
<reference evidence="2 3" key="1">
    <citation type="submission" date="2011-08" db="EMBL/GenBank/DDBJ databases">
        <title>The Genome Sequence of Plasmodium vivax India VII.</title>
        <authorList>
            <consortium name="The Broad Institute Genome Sequencing Platform"/>
            <consortium name="The Broad Institute Genome Sequencing Center for Infectious Disease"/>
            <person name="Neafsey D."/>
            <person name="Carlton J."/>
            <person name="Barnwell J."/>
            <person name="Collins W."/>
            <person name="Escalante A."/>
            <person name="Mullikin J."/>
            <person name="Saul A."/>
            <person name="Guigo R."/>
            <person name="Camara F."/>
            <person name="Young S.K."/>
            <person name="Zeng Q."/>
            <person name="Gargeya S."/>
            <person name="Fitzgerald M."/>
            <person name="Haas B."/>
            <person name="Abouelleil A."/>
            <person name="Alvarado L."/>
            <person name="Arachchi H.M."/>
            <person name="Berlin A."/>
            <person name="Brown A."/>
            <person name="Chapman S.B."/>
            <person name="Chen Z."/>
            <person name="Dunbar C."/>
            <person name="Freedman E."/>
            <person name="Gearin G."/>
            <person name="Gellesch M."/>
            <person name="Goldberg J."/>
            <person name="Griggs A."/>
            <person name="Gujja S."/>
            <person name="Heiman D."/>
            <person name="Howarth C."/>
            <person name="Larson L."/>
            <person name="Lui A."/>
            <person name="MacDonald P.J.P."/>
            <person name="Montmayeur A."/>
            <person name="Murphy C."/>
            <person name="Neiman D."/>
            <person name="Pearson M."/>
            <person name="Priest M."/>
            <person name="Roberts A."/>
            <person name="Saif S."/>
            <person name="Shea T."/>
            <person name="Shenoy N."/>
            <person name="Sisk P."/>
            <person name="Stolte C."/>
            <person name="Sykes S."/>
            <person name="Wortman J."/>
            <person name="Nusbaum C."/>
            <person name="Birren B."/>
        </authorList>
    </citation>
    <scope>NUCLEOTIDE SEQUENCE [LARGE SCALE GENOMIC DNA]</scope>
    <source>
        <strain evidence="2 3">India VII</strain>
    </source>
</reference>
<dbReference type="Proteomes" id="UP000053562">
    <property type="component" value="Unassembled WGS sequence"/>
</dbReference>
<protein>
    <submittedName>
        <fullName evidence="2">Uncharacterized protein</fullName>
    </submittedName>
</protein>
<evidence type="ECO:0000313" key="2">
    <source>
        <dbReference type="EMBL" id="KMZ82286.1"/>
    </source>
</evidence>
<proteinExistence type="predicted"/>
<dbReference type="AlphaFoldDB" id="A0A0J9SI75"/>
<gene>
    <name evidence="2" type="ORF">PVIIG_03540</name>
</gene>